<evidence type="ECO:0000256" key="1">
    <source>
        <dbReference type="ARBA" id="ARBA00022475"/>
    </source>
</evidence>
<evidence type="ECO:0000256" key="5">
    <source>
        <dbReference type="SAM" id="Phobius"/>
    </source>
</evidence>
<dbReference type="RefSeq" id="WP_264499253.1">
    <property type="nucleotide sequence ID" value="NZ_JAPDDS010000001.1"/>
</dbReference>
<evidence type="ECO:0000256" key="3">
    <source>
        <dbReference type="ARBA" id="ARBA00022989"/>
    </source>
</evidence>
<accession>A0ABT3FI91</accession>
<protein>
    <submittedName>
        <fullName evidence="7">VWA domain-containing protein</fullName>
    </submittedName>
</protein>
<dbReference type="InterPro" id="IPR036465">
    <property type="entry name" value="vWFA_dom_sf"/>
</dbReference>
<sequence length="333" mass="36899">MTEFFQHFRFAQWQWLLLLIPCLLLFILRRGRGAEAALTFSTLSVLVSLGAKVRRTAFSFGMPLAILALVPAILAMARPVWRNEYQSKTASGIDIAIAFDVSLSMSIDDFRTPDGRPLQRLDAAKAVVHKFIEGRNDDRIGMVIFSGRPYSVSPITLDHDWLLQSFRRVDLNILNEQGTAIGSAIAAASTRLESRDAKSKIIVLLTDGASNSGKIAPIEAAENAKKLGIKIYTIAIGTKEGRVERHIQRFARQEFDLPTLQKIATLTGGEHYWAQNVEELENTFKSIDDLEKSTTVSRTVIEDTELFPWFLVASIVTALSAAFVLALNPPPSP</sequence>
<gene>
    <name evidence="7" type="ORF">OKA04_01030</name>
</gene>
<feature type="domain" description="VWFA" evidence="6">
    <location>
        <begin position="94"/>
        <end position="287"/>
    </location>
</feature>
<dbReference type="PANTHER" id="PTHR22550:SF5">
    <property type="entry name" value="LEUCINE ZIPPER PROTEIN 4"/>
    <property type="match status" value="1"/>
</dbReference>
<proteinExistence type="predicted"/>
<evidence type="ECO:0000259" key="6">
    <source>
        <dbReference type="PROSITE" id="PS50234"/>
    </source>
</evidence>
<keyword evidence="4 5" id="KW-0472">Membrane</keyword>
<dbReference type="Proteomes" id="UP001207930">
    <property type="component" value="Unassembled WGS sequence"/>
</dbReference>
<feature type="transmembrane region" description="Helical" evidence="5">
    <location>
        <begin position="57"/>
        <end position="77"/>
    </location>
</feature>
<reference evidence="7 8" key="1">
    <citation type="submission" date="2022-10" db="EMBL/GenBank/DDBJ databases">
        <title>Luteolibacter flavescens strain MCCC 1K03193, whole genome shotgun sequencing project.</title>
        <authorList>
            <person name="Zhao G."/>
            <person name="Shen L."/>
        </authorList>
    </citation>
    <scope>NUCLEOTIDE SEQUENCE [LARGE SCALE GENOMIC DNA]</scope>
    <source>
        <strain evidence="7 8">MCCC 1K03193</strain>
    </source>
</reference>
<comment type="caution">
    <text evidence="7">The sequence shown here is derived from an EMBL/GenBank/DDBJ whole genome shotgun (WGS) entry which is preliminary data.</text>
</comment>
<dbReference type="EMBL" id="JAPDDS010000001">
    <property type="protein sequence ID" value="MCW1883291.1"/>
    <property type="molecule type" value="Genomic_DNA"/>
</dbReference>
<evidence type="ECO:0000256" key="2">
    <source>
        <dbReference type="ARBA" id="ARBA00022692"/>
    </source>
</evidence>
<dbReference type="PANTHER" id="PTHR22550">
    <property type="entry name" value="SPORE GERMINATION PROTEIN"/>
    <property type="match status" value="1"/>
</dbReference>
<evidence type="ECO:0000313" key="8">
    <source>
        <dbReference type="Proteomes" id="UP001207930"/>
    </source>
</evidence>
<keyword evidence="8" id="KW-1185">Reference proteome</keyword>
<keyword evidence="1" id="KW-1003">Cell membrane</keyword>
<evidence type="ECO:0000313" key="7">
    <source>
        <dbReference type="EMBL" id="MCW1883291.1"/>
    </source>
</evidence>
<keyword evidence="2 5" id="KW-0812">Transmembrane</keyword>
<organism evidence="7 8">
    <name type="scientific">Luteolibacter flavescens</name>
    <dbReference type="NCBI Taxonomy" id="1859460"/>
    <lineage>
        <taxon>Bacteria</taxon>
        <taxon>Pseudomonadati</taxon>
        <taxon>Verrucomicrobiota</taxon>
        <taxon>Verrucomicrobiia</taxon>
        <taxon>Verrucomicrobiales</taxon>
        <taxon>Verrucomicrobiaceae</taxon>
        <taxon>Luteolibacter</taxon>
    </lineage>
</organism>
<dbReference type="SMART" id="SM00327">
    <property type="entry name" value="VWA"/>
    <property type="match status" value="1"/>
</dbReference>
<name>A0ABT3FI91_9BACT</name>
<feature type="transmembrane region" description="Helical" evidence="5">
    <location>
        <begin position="306"/>
        <end position="327"/>
    </location>
</feature>
<dbReference type="Pfam" id="PF00092">
    <property type="entry name" value="VWA"/>
    <property type="match status" value="1"/>
</dbReference>
<dbReference type="Gene3D" id="3.40.50.410">
    <property type="entry name" value="von Willebrand factor, type A domain"/>
    <property type="match status" value="1"/>
</dbReference>
<dbReference type="InterPro" id="IPR002035">
    <property type="entry name" value="VWF_A"/>
</dbReference>
<keyword evidence="3 5" id="KW-1133">Transmembrane helix</keyword>
<dbReference type="SUPFAM" id="SSF53300">
    <property type="entry name" value="vWA-like"/>
    <property type="match status" value="1"/>
</dbReference>
<dbReference type="InterPro" id="IPR050768">
    <property type="entry name" value="UPF0353/GerABKA_families"/>
</dbReference>
<evidence type="ECO:0000256" key="4">
    <source>
        <dbReference type="ARBA" id="ARBA00023136"/>
    </source>
</evidence>
<dbReference type="PROSITE" id="PS50234">
    <property type="entry name" value="VWFA"/>
    <property type="match status" value="1"/>
</dbReference>